<feature type="region of interest" description="Disordered" evidence="1">
    <location>
        <begin position="104"/>
        <end position="126"/>
    </location>
</feature>
<sequence>MGDDGEILDIKTADLKATAPTFHEQSVAMERALSTLAASLAKAGAAWGDDDPGKKFHDHYGPLIARVEKSAGIIKDGLASINLAMVDMADGHIDNDALIGAMFRKPVPRPNQQHDDVGNRDGGPGQ</sequence>
<evidence type="ECO:0000256" key="1">
    <source>
        <dbReference type="SAM" id="MobiDB-lite"/>
    </source>
</evidence>
<dbReference type="AlphaFoldDB" id="A0AAU2V657"/>
<name>A0AAU2V657_9ACTN</name>
<protein>
    <recommendedName>
        <fullName evidence="3">WXG100 family type VII secretion target</fullName>
    </recommendedName>
</protein>
<reference evidence="2" key="1">
    <citation type="submission" date="2022-10" db="EMBL/GenBank/DDBJ databases">
        <title>The complete genomes of actinobacterial strains from the NBC collection.</title>
        <authorList>
            <person name="Joergensen T.S."/>
            <person name="Alvarez Arevalo M."/>
            <person name="Sterndorff E.B."/>
            <person name="Faurdal D."/>
            <person name="Vuksanovic O."/>
            <person name="Mourched A.-S."/>
            <person name="Charusanti P."/>
            <person name="Shaw S."/>
            <person name="Blin K."/>
            <person name="Weber T."/>
        </authorList>
    </citation>
    <scope>NUCLEOTIDE SEQUENCE</scope>
    <source>
        <strain evidence="2">NBC_00003</strain>
    </source>
</reference>
<gene>
    <name evidence="2" type="ORF">OG549_21040</name>
</gene>
<proteinExistence type="predicted"/>
<dbReference type="EMBL" id="CP108318">
    <property type="protein sequence ID" value="WTW62938.1"/>
    <property type="molecule type" value="Genomic_DNA"/>
</dbReference>
<organism evidence="2">
    <name type="scientific">Streptomyces sp. NBC_00003</name>
    <dbReference type="NCBI Taxonomy" id="2903608"/>
    <lineage>
        <taxon>Bacteria</taxon>
        <taxon>Bacillati</taxon>
        <taxon>Actinomycetota</taxon>
        <taxon>Actinomycetes</taxon>
        <taxon>Kitasatosporales</taxon>
        <taxon>Streptomycetaceae</taxon>
        <taxon>Streptomyces</taxon>
    </lineage>
</organism>
<evidence type="ECO:0008006" key="3">
    <source>
        <dbReference type="Google" id="ProtNLM"/>
    </source>
</evidence>
<dbReference type="Gene3D" id="1.10.287.1060">
    <property type="entry name" value="ESAT-6-like"/>
    <property type="match status" value="1"/>
</dbReference>
<accession>A0AAU2V657</accession>
<evidence type="ECO:0000313" key="2">
    <source>
        <dbReference type="EMBL" id="WTW62938.1"/>
    </source>
</evidence>